<dbReference type="AlphaFoldDB" id="A0A2X2WXT0"/>
<dbReference type="Proteomes" id="UP000251584">
    <property type="component" value="Unassembled WGS sequence"/>
</dbReference>
<dbReference type="GO" id="GO:0016740">
    <property type="term" value="F:transferase activity"/>
    <property type="evidence" value="ECO:0007669"/>
    <property type="project" value="UniProtKB-KW"/>
</dbReference>
<dbReference type="EMBL" id="UAVY01000010">
    <property type="protein sequence ID" value="SQB40635.1"/>
    <property type="molecule type" value="Genomic_DNA"/>
</dbReference>
<protein>
    <submittedName>
        <fullName evidence="1">Glycosyltransferase family 52</fullName>
    </submittedName>
</protein>
<organism evidence="1 2">
    <name type="scientific">Citrobacter koseri</name>
    <name type="common">Citrobacter diversus</name>
    <dbReference type="NCBI Taxonomy" id="545"/>
    <lineage>
        <taxon>Bacteria</taxon>
        <taxon>Pseudomonadati</taxon>
        <taxon>Pseudomonadota</taxon>
        <taxon>Gammaproteobacteria</taxon>
        <taxon>Enterobacterales</taxon>
        <taxon>Enterobacteriaceae</taxon>
        <taxon>Citrobacter</taxon>
    </lineage>
</organism>
<gene>
    <name evidence="1" type="ORF">NCTC10786_05741</name>
</gene>
<sequence length="74" mass="8505">MPFSEDYICQLSSAYQRVNVFGFASTCQLNVMKLENVYITLLKTTLIRPDIRDSFALFSDSDKVRICDLDSMEP</sequence>
<dbReference type="Pfam" id="PF07922">
    <property type="entry name" value="Glyco_transf_52"/>
    <property type="match status" value="1"/>
</dbReference>
<dbReference type="InterPro" id="IPR012477">
    <property type="entry name" value="Glyco_transf_52"/>
</dbReference>
<proteinExistence type="predicted"/>
<name>A0A2X2WXT0_CITKO</name>
<accession>A0A2X2WXT0</accession>
<evidence type="ECO:0000313" key="1">
    <source>
        <dbReference type="EMBL" id="SQB40635.1"/>
    </source>
</evidence>
<reference evidence="1 2" key="1">
    <citation type="submission" date="2018-06" db="EMBL/GenBank/DDBJ databases">
        <authorList>
            <consortium name="Pathogen Informatics"/>
            <person name="Doyle S."/>
        </authorList>
    </citation>
    <scope>NUCLEOTIDE SEQUENCE [LARGE SCALE GENOMIC DNA]</scope>
    <source>
        <strain evidence="1 2">NCTC10786</strain>
    </source>
</reference>
<keyword evidence="1" id="KW-0808">Transferase</keyword>
<evidence type="ECO:0000313" key="2">
    <source>
        <dbReference type="Proteomes" id="UP000251584"/>
    </source>
</evidence>